<dbReference type="InterPro" id="IPR014114">
    <property type="entry name" value="TraW"/>
</dbReference>
<dbReference type="Proteomes" id="UP000464389">
    <property type="component" value="Plasmid unnamed2"/>
</dbReference>
<keyword evidence="2" id="KW-0614">Plasmid</keyword>
<name>A0A6P1V7F6_9ENTR</name>
<sequence>MRWGRGMAALLCLASLSAGSKPLGTWGDVYPIYEQNMLDFIRERLSAMEKSGELQQLQEDTKKRVIASTLRPPPTIGLRTATANKTWTFDPSVTVENDIADHKGRVFAHKGQTVNPADTLPFPYALFFVDGDNAAQMAWVKQQDTGTKRKVVLLVNGSVSEAGKALGQAVYFDQDGAFTKRFRIDEIPARVTLATSGKMLRVDVFDLRDTGP</sequence>
<evidence type="ECO:0000256" key="1">
    <source>
        <dbReference type="SAM" id="SignalP"/>
    </source>
</evidence>
<accession>A0A6P1V7F6</accession>
<gene>
    <name evidence="2" type="primary">traW</name>
    <name evidence="2" type="ORF">GW952_30865</name>
</gene>
<evidence type="ECO:0000313" key="3">
    <source>
        <dbReference type="Proteomes" id="UP000464389"/>
    </source>
</evidence>
<protein>
    <submittedName>
        <fullName evidence="2">Type-F conjugative transfer system protein TraW</fullName>
    </submittedName>
</protein>
<reference evidence="2 3" key="1">
    <citation type="submission" date="2020-01" db="EMBL/GenBank/DDBJ databases">
        <title>Bactrocera dorsalis gut bacteria genome.</title>
        <authorList>
            <person name="Zhang H."/>
            <person name="Cai Z."/>
        </authorList>
    </citation>
    <scope>NUCLEOTIDE SEQUENCE [LARGE SCALE GENOMIC DNA]</scope>
    <source>
        <strain evidence="2 3">BD177</strain>
        <plasmid evidence="2 3">unnamed2</plasmid>
    </source>
</reference>
<dbReference type="EMBL" id="CP048110">
    <property type="protein sequence ID" value="QHS50022.1"/>
    <property type="molecule type" value="Genomic_DNA"/>
</dbReference>
<geneLocation type="plasmid" evidence="2">
    <name>unnamed2</name>
</geneLocation>
<evidence type="ECO:0000313" key="2">
    <source>
        <dbReference type="EMBL" id="QHS50022.1"/>
    </source>
</evidence>
<feature type="signal peptide" evidence="1">
    <location>
        <begin position="1"/>
        <end position="20"/>
    </location>
</feature>
<proteinExistence type="predicted"/>
<keyword evidence="1" id="KW-0732">Signal</keyword>
<organism evidence="2 3">
    <name type="scientific">Klebsiella michiganensis</name>
    <dbReference type="NCBI Taxonomy" id="1134687"/>
    <lineage>
        <taxon>Bacteria</taxon>
        <taxon>Pseudomonadati</taxon>
        <taxon>Pseudomonadota</taxon>
        <taxon>Gammaproteobacteria</taxon>
        <taxon>Enterobacterales</taxon>
        <taxon>Enterobacteriaceae</taxon>
        <taxon>Klebsiella/Raoultella group</taxon>
        <taxon>Klebsiella</taxon>
    </lineage>
</organism>
<feature type="chain" id="PRO_5026724958" evidence="1">
    <location>
        <begin position="21"/>
        <end position="212"/>
    </location>
</feature>
<dbReference type="NCBIfam" id="TIGR02743">
    <property type="entry name" value="TraW"/>
    <property type="match status" value="1"/>
</dbReference>
<dbReference type="AlphaFoldDB" id="A0A6P1V7F6"/>